<feature type="compositionally biased region" description="Polar residues" evidence="1">
    <location>
        <begin position="107"/>
        <end position="117"/>
    </location>
</feature>
<evidence type="ECO:0000256" key="1">
    <source>
        <dbReference type="SAM" id="MobiDB-lite"/>
    </source>
</evidence>
<reference evidence="3" key="2">
    <citation type="submission" date="2015-01" db="EMBL/GenBank/DDBJ databases">
        <title>Evolutionary Origins and Diversification of the Mycorrhizal Mutualists.</title>
        <authorList>
            <consortium name="DOE Joint Genome Institute"/>
            <consortium name="Mycorrhizal Genomics Consortium"/>
            <person name="Kohler A."/>
            <person name="Kuo A."/>
            <person name="Nagy L.G."/>
            <person name="Floudas D."/>
            <person name="Copeland A."/>
            <person name="Barry K.W."/>
            <person name="Cichocki N."/>
            <person name="Veneault-Fourrey C."/>
            <person name="LaButti K."/>
            <person name="Lindquist E.A."/>
            <person name="Lipzen A."/>
            <person name="Lundell T."/>
            <person name="Morin E."/>
            <person name="Murat C."/>
            <person name="Riley R."/>
            <person name="Ohm R."/>
            <person name="Sun H."/>
            <person name="Tunlid A."/>
            <person name="Henrissat B."/>
            <person name="Grigoriev I.V."/>
            <person name="Hibbett D.S."/>
            <person name="Martin F."/>
        </authorList>
    </citation>
    <scope>NUCLEOTIDE SEQUENCE [LARGE SCALE GENOMIC DNA]</scope>
    <source>
        <strain evidence="3">Ve08.2h10</strain>
    </source>
</reference>
<feature type="compositionally biased region" description="Basic and acidic residues" evidence="1">
    <location>
        <begin position="81"/>
        <end position="98"/>
    </location>
</feature>
<dbReference type="AlphaFoldDB" id="A0A0D0DX98"/>
<name>A0A0D0DX98_9AGAM</name>
<feature type="region of interest" description="Disordered" evidence="1">
    <location>
        <begin position="66"/>
        <end position="135"/>
    </location>
</feature>
<protein>
    <submittedName>
        <fullName evidence="2">Uncharacterized protein</fullName>
    </submittedName>
</protein>
<reference evidence="2 3" key="1">
    <citation type="submission" date="2014-04" db="EMBL/GenBank/DDBJ databases">
        <authorList>
            <consortium name="DOE Joint Genome Institute"/>
            <person name="Kuo A."/>
            <person name="Kohler A."/>
            <person name="Jargeat P."/>
            <person name="Nagy L.G."/>
            <person name="Floudas D."/>
            <person name="Copeland A."/>
            <person name="Barry K.W."/>
            <person name="Cichocki N."/>
            <person name="Veneault-Fourrey C."/>
            <person name="LaButti K."/>
            <person name="Lindquist E.A."/>
            <person name="Lipzen A."/>
            <person name="Lundell T."/>
            <person name="Morin E."/>
            <person name="Murat C."/>
            <person name="Sun H."/>
            <person name="Tunlid A."/>
            <person name="Henrissat B."/>
            <person name="Grigoriev I.V."/>
            <person name="Hibbett D.S."/>
            <person name="Martin F."/>
            <person name="Nordberg H.P."/>
            <person name="Cantor M.N."/>
            <person name="Hua S.X."/>
        </authorList>
    </citation>
    <scope>NUCLEOTIDE SEQUENCE [LARGE SCALE GENOMIC DNA]</scope>
    <source>
        <strain evidence="2 3">Ve08.2h10</strain>
    </source>
</reference>
<proteinExistence type="predicted"/>
<gene>
    <name evidence="2" type="ORF">PAXRUDRAFT_435868</name>
</gene>
<dbReference type="InParanoid" id="A0A0D0DX98"/>
<dbReference type="Proteomes" id="UP000054538">
    <property type="component" value="Unassembled WGS sequence"/>
</dbReference>
<sequence>MCSCRREGLSCRSESSELLQTAHRRNVVVEKPSVNQSLDGMRSLILPASEYRRSTMLYLDHYEADQSPKQQHAPEPFASRTDSRCHSGHEHELHRDPGLTKLAYESVLTTTDEQGTYNDMDESNPKHGGHGNVYSVHLSPYHRPFVPSELK</sequence>
<evidence type="ECO:0000313" key="3">
    <source>
        <dbReference type="Proteomes" id="UP000054538"/>
    </source>
</evidence>
<accession>A0A0D0DX98</accession>
<evidence type="ECO:0000313" key="2">
    <source>
        <dbReference type="EMBL" id="KIK94671.1"/>
    </source>
</evidence>
<dbReference type="HOGENOM" id="CLU_1732071_0_0_1"/>
<dbReference type="EMBL" id="KN825092">
    <property type="protein sequence ID" value="KIK94671.1"/>
    <property type="molecule type" value="Genomic_DNA"/>
</dbReference>
<organism evidence="2 3">
    <name type="scientific">Paxillus rubicundulus Ve08.2h10</name>
    <dbReference type="NCBI Taxonomy" id="930991"/>
    <lineage>
        <taxon>Eukaryota</taxon>
        <taxon>Fungi</taxon>
        <taxon>Dikarya</taxon>
        <taxon>Basidiomycota</taxon>
        <taxon>Agaricomycotina</taxon>
        <taxon>Agaricomycetes</taxon>
        <taxon>Agaricomycetidae</taxon>
        <taxon>Boletales</taxon>
        <taxon>Paxilineae</taxon>
        <taxon>Paxillaceae</taxon>
        <taxon>Paxillus</taxon>
    </lineage>
</organism>
<keyword evidence="3" id="KW-1185">Reference proteome</keyword>